<comment type="caution">
    <text evidence="1">The sequence shown here is derived from an EMBL/GenBank/DDBJ whole genome shotgun (WGS) entry which is preliminary data.</text>
</comment>
<keyword evidence="2" id="KW-1185">Reference proteome</keyword>
<dbReference type="OrthoDB" id="2923860at2"/>
<dbReference type="InterPro" id="IPR036291">
    <property type="entry name" value="NAD(P)-bd_dom_sf"/>
</dbReference>
<organism evidence="1 2">
    <name type="scientific">Paenibacillus sacheonensis</name>
    <dbReference type="NCBI Taxonomy" id="742054"/>
    <lineage>
        <taxon>Bacteria</taxon>
        <taxon>Bacillati</taxon>
        <taxon>Bacillota</taxon>
        <taxon>Bacilli</taxon>
        <taxon>Bacillales</taxon>
        <taxon>Paenibacillaceae</taxon>
        <taxon>Paenibacillus</taxon>
    </lineage>
</organism>
<accession>A0A7X4YLD1</accession>
<dbReference type="Gene3D" id="3.40.50.720">
    <property type="entry name" value="NAD(P)-binding Rossmann-like Domain"/>
    <property type="match status" value="1"/>
</dbReference>
<gene>
    <name evidence="1" type="ORF">GT003_05890</name>
</gene>
<proteinExistence type="predicted"/>
<protein>
    <recommendedName>
        <fullName evidence="3">Gfo/Idh/MocA-like oxidoreductase N-terminal domain-containing protein</fullName>
    </recommendedName>
</protein>
<evidence type="ECO:0000313" key="1">
    <source>
        <dbReference type="EMBL" id="NBC68510.1"/>
    </source>
</evidence>
<reference evidence="1 2" key="1">
    <citation type="submission" date="2020-01" db="EMBL/GenBank/DDBJ databases">
        <title>Paenibacillus soybeanensis sp. nov. isolated from the nodules of soybean (Glycine max(L.) Merr).</title>
        <authorList>
            <person name="Wang H."/>
        </authorList>
    </citation>
    <scope>NUCLEOTIDE SEQUENCE [LARGE SCALE GENOMIC DNA]</scope>
    <source>
        <strain evidence="1 2">DSM 23054</strain>
    </source>
</reference>
<sequence>MRTIGFIDYYLDEWHAEHYPAWIEQASNGEMKVVCAYGKVDKIGGLTNAAWCEKKGIRLMASIEEIVAASDYLVVLSPDHPEYHEELAGLPLRSGKPTYVDKTFAPDRKTALTLFETARRHGTPLYSSSALRYAAEYAEADKQGIAVIGSLGPGTYDNYAIHQIEPIVALMGCEANRVMYIGNPASPALLIGFADGRQAEIRHFGWNCPFGMTVQYETGTAVTLKPESDYFGAFIRAMLAFFDSGVSPVDPAETIAIMTIMEYGRLAAQQPYVWMELPAAGKELGEAASGIK</sequence>
<name>A0A7X4YLD1_9BACL</name>
<evidence type="ECO:0000313" key="2">
    <source>
        <dbReference type="Proteomes" id="UP000558113"/>
    </source>
</evidence>
<dbReference type="RefSeq" id="WP_161695431.1">
    <property type="nucleotide sequence ID" value="NZ_JAAAMU010000003.1"/>
</dbReference>
<dbReference type="Proteomes" id="UP000558113">
    <property type="component" value="Unassembled WGS sequence"/>
</dbReference>
<dbReference type="EMBL" id="JAAAMU010000003">
    <property type="protein sequence ID" value="NBC68510.1"/>
    <property type="molecule type" value="Genomic_DNA"/>
</dbReference>
<dbReference type="AlphaFoldDB" id="A0A7X4YLD1"/>
<evidence type="ECO:0008006" key="3">
    <source>
        <dbReference type="Google" id="ProtNLM"/>
    </source>
</evidence>
<dbReference type="SUPFAM" id="SSF51735">
    <property type="entry name" value="NAD(P)-binding Rossmann-fold domains"/>
    <property type="match status" value="1"/>
</dbReference>